<keyword evidence="1 6" id="KW-0853">WD repeat</keyword>
<evidence type="ECO:0000313" key="7">
    <source>
        <dbReference type="EMBL" id="KAB8273270.1"/>
    </source>
</evidence>
<dbReference type="PROSITE" id="PS50082">
    <property type="entry name" value="WD_REPEATS_2"/>
    <property type="match status" value="5"/>
</dbReference>
<dbReference type="PANTHER" id="PTHR22847:SF637">
    <property type="entry name" value="WD REPEAT DOMAIN 5B"/>
    <property type="match status" value="1"/>
</dbReference>
<dbReference type="InterPro" id="IPR011047">
    <property type="entry name" value="Quinoprotein_ADH-like_sf"/>
</dbReference>
<dbReference type="InterPro" id="IPR020472">
    <property type="entry name" value="WD40_PAC1"/>
</dbReference>
<dbReference type="PROSITE" id="PS50294">
    <property type="entry name" value="WD_REPEATS_REGION"/>
    <property type="match status" value="3"/>
</dbReference>
<protein>
    <recommendedName>
        <fullName evidence="4">Mitochondrial division protein 1</fullName>
    </recommendedName>
</protein>
<dbReference type="Proteomes" id="UP000326289">
    <property type="component" value="Unassembled WGS sequence"/>
</dbReference>
<comment type="similarity">
    <text evidence="3">Belongs to the WD repeat MDV1/CAF4 family.</text>
</comment>
<dbReference type="Gene3D" id="2.130.10.10">
    <property type="entry name" value="YVTN repeat-like/Quinoprotein amine dehydrogenase"/>
    <property type="match status" value="4"/>
</dbReference>
<sequence length="517" mass="57647">MSKRRRPSAEDYARWLDMRPADVLHWLEVLSWMRRVSEGIRALLSLESLALKSKCPQVTNLIWDTKRLARANQSIMEKAPLQIYFSALVFAPSISQIRNQFSHIPMQWMAKLPTIRTHRSSLQQTIECNPDSVLHIAFSPDGSVLASTSGQKVRLWDPSSGQCSNTSEGQDLLQKLDSEVNDRNFQNAYRTIAFSPNGKTLASTSRSSSRVWLWDVLTGQCLQVLHGHTRAVNQVAFSSNGDMLASSSYDQTVRLWDPCTGNCLQILLGHTDCVRAVVFSPAPRFANILASVLDDGSIRIWDSTTAKCLQDIKTDDEEIRVLAFSCDGEILASAFGDKSNNVTNFRITEVQLWNPMTGQNLHRLQGHSDKVTAVAFSPNGKILASASWDDSVRLWDPLYGHCLAILWHPVPVYDVAFAPDAKTLASSTSHDDSVWLWDPLTKQCLQKMEEHSSWVHSVAFSPSNNSEKLLASAVLDDRVVLWSTSAEQGRVVAPNKSDDRFQAFTVSRDGGNVIMGE</sequence>
<evidence type="ECO:0000256" key="3">
    <source>
        <dbReference type="ARBA" id="ARBA00038415"/>
    </source>
</evidence>
<feature type="repeat" description="WD" evidence="6">
    <location>
        <begin position="448"/>
        <end position="492"/>
    </location>
</feature>
<dbReference type="InterPro" id="IPR001680">
    <property type="entry name" value="WD40_rpt"/>
</dbReference>
<dbReference type="SMART" id="SM00320">
    <property type="entry name" value="WD40"/>
    <property type="match status" value="8"/>
</dbReference>
<dbReference type="SUPFAM" id="SSF50998">
    <property type="entry name" value="Quinoprotein alcohol dehydrogenase-like"/>
    <property type="match status" value="1"/>
</dbReference>
<dbReference type="Pfam" id="PF00400">
    <property type="entry name" value="WD40"/>
    <property type="match status" value="7"/>
</dbReference>
<accession>A0A5N6J4T1</accession>
<dbReference type="InterPro" id="IPR015943">
    <property type="entry name" value="WD40/YVTN_repeat-like_dom_sf"/>
</dbReference>
<organism evidence="7 8">
    <name type="scientific">Aspergillus minisclerotigenes</name>
    <dbReference type="NCBI Taxonomy" id="656917"/>
    <lineage>
        <taxon>Eukaryota</taxon>
        <taxon>Fungi</taxon>
        <taxon>Dikarya</taxon>
        <taxon>Ascomycota</taxon>
        <taxon>Pezizomycotina</taxon>
        <taxon>Eurotiomycetes</taxon>
        <taxon>Eurotiomycetidae</taxon>
        <taxon>Eurotiales</taxon>
        <taxon>Aspergillaceae</taxon>
        <taxon>Aspergillus</taxon>
        <taxon>Aspergillus subgen. Circumdati</taxon>
    </lineage>
</organism>
<name>A0A5N6J4T1_9EURO</name>
<evidence type="ECO:0000256" key="2">
    <source>
        <dbReference type="ARBA" id="ARBA00022737"/>
    </source>
</evidence>
<comment type="function">
    <text evidence="5">Involved in mitochondrial fission. Acts as an adapter protein required to form mitochondrial fission complexes. Formation of these complexes is required to promote constriction and fission of the mitochondrial compartment at a late step in mitochondrial division.</text>
</comment>
<dbReference type="GO" id="GO:1990234">
    <property type="term" value="C:transferase complex"/>
    <property type="evidence" value="ECO:0007669"/>
    <property type="project" value="UniProtKB-ARBA"/>
</dbReference>
<keyword evidence="2" id="KW-0677">Repeat</keyword>
<dbReference type="InterPro" id="IPR036322">
    <property type="entry name" value="WD40_repeat_dom_sf"/>
</dbReference>
<feature type="repeat" description="WD" evidence="6">
    <location>
        <begin position="225"/>
        <end position="266"/>
    </location>
</feature>
<evidence type="ECO:0000313" key="8">
    <source>
        <dbReference type="Proteomes" id="UP000326289"/>
    </source>
</evidence>
<dbReference type="AlphaFoldDB" id="A0A5N6J4T1"/>
<feature type="repeat" description="WD" evidence="6">
    <location>
        <begin position="267"/>
        <end position="311"/>
    </location>
</feature>
<feature type="repeat" description="WD" evidence="6">
    <location>
        <begin position="364"/>
        <end position="396"/>
    </location>
</feature>
<proteinExistence type="inferred from homology"/>
<feature type="repeat" description="WD" evidence="6">
    <location>
        <begin position="405"/>
        <end position="447"/>
    </location>
</feature>
<evidence type="ECO:0000256" key="1">
    <source>
        <dbReference type="ARBA" id="ARBA00022574"/>
    </source>
</evidence>
<keyword evidence="8" id="KW-1185">Reference proteome</keyword>
<evidence type="ECO:0000256" key="6">
    <source>
        <dbReference type="PROSITE-ProRule" id="PRU00221"/>
    </source>
</evidence>
<dbReference type="PRINTS" id="PR00320">
    <property type="entry name" value="GPROTEINBRPT"/>
</dbReference>
<evidence type="ECO:0000256" key="4">
    <source>
        <dbReference type="ARBA" id="ARBA00039789"/>
    </source>
</evidence>
<dbReference type="PANTHER" id="PTHR22847">
    <property type="entry name" value="WD40 REPEAT PROTEIN"/>
    <property type="match status" value="1"/>
</dbReference>
<evidence type="ECO:0000256" key="5">
    <source>
        <dbReference type="ARBA" id="ARBA00043913"/>
    </source>
</evidence>
<dbReference type="EMBL" id="ML732797">
    <property type="protein sequence ID" value="KAB8273270.1"/>
    <property type="molecule type" value="Genomic_DNA"/>
</dbReference>
<dbReference type="CDD" id="cd00200">
    <property type="entry name" value="WD40"/>
    <property type="match status" value="1"/>
</dbReference>
<reference evidence="7 8" key="1">
    <citation type="submission" date="2019-04" db="EMBL/GenBank/DDBJ databases">
        <title>Fungal friends and foes A comparative genomics study of 23 Aspergillus species from section Flavi.</title>
        <authorList>
            <consortium name="DOE Joint Genome Institute"/>
            <person name="Kjaerbolling I."/>
            <person name="Vesth T.C."/>
            <person name="Frisvad J.C."/>
            <person name="Nybo J.L."/>
            <person name="Theobald S."/>
            <person name="Kildgaard S."/>
            <person name="Petersen T.I."/>
            <person name="Kuo A."/>
            <person name="Sato A."/>
            <person name="Lyhne E.K."/>
            <person name="Kogle M.E."/>
            <person name="Wiebenga A."/>
            <person name="Kun R.S."/>
            <person name="Lubbers R.J."/>
            <person name="Makela M.R."/>
            <person name="Barry K."/>
            <person name="Chovatia M."/>
            <person name="Clum A."/>
            <person name="Daum C."/>
            <person name="Haridas S."/>
            <person name="He G."/>
            <person name="LaButti K."/>
            <person name="Lipzen A."/>
            <person name="Mondo S."/>
            <person name="Pangilinan J."/>
            <person name="Riley R."/>
            <person name="Salamov A."/>
            <person name="Simmons B.A."/>
            <person name="Magnuson J.K."/>
            <person name="Henrissat B."/>
            <person name="Mortensen U.H."/>
            <person name="Larsen T.O."/>
            <person name="De vries R.P."/>
            <person name="Grigoriev I.V."/>
            <person name="Machida M."/>
            <person name="Baker S.E."/>
            <person name="Andersen M.R."/>
        </authorList>
    </citation>
    <scope>NUCLEOTIDE SEQUENCE [LARGE SCALE GENOMIC DNA]</scope>
    <source>
        <strain evidence="7 8">CBS 117635</strain>
    </source>
</reference>
<dbReference type="SUPFAM" id="SSF50978">
    <property type="entry name" value="WD40 repeat-like"/>
    <property type="match status" value="1"/>
</dbReference>
<gene>
    <name evidence="7" type="ORF">BDV30DRAFT_112138</name>
</gene>